<protein>
    <submittedName>
        <fullName evidence="1">Uncharacterized protein</fullName>
    </submittedName>
</protein>
<organism evidence="1 2">
    <name type="scientific">Actinomadura verrucosospora</name>
    <dbReference type="NCBI Taxonomy" id="46165"/>
    <lineage>
        <taxon>Bacteria</taxon>
        <taxon>Bacillati</taxon>
        <taxon>Actinomycetota</taxon>
        <taxon>Actinomycetes</taxon>
        <taxon>Streptosporangiales</taxon>
        <taxon>Thermomonosporaceae</taxon>
        <taxon>Actinomadura</taxon>
    </lineage>
</organism>
<gene>
    <name evidence="1" type="ORF">ACTIVE_4060</name>
</gene>
<dbReference type="RefSeq" id="WP_173096551.1">
    <property type="nucleotide sequence ID" value="NZ_CP053892.1"/>
</dbReference>
<name>A0A7D3VT90_ACTVE</name>
<dbReference type="AlphaFoldDB" id="A0A7D3VT90"/>
<evidence type="ECO:0000313" key="1">
    <source>
        <dbReference type="EMBL" id="QKG22420.1"/>
    </source>
</evidence>
<evidence type="ECO:0000313" key="2">
    <source>
        <dbReference type="Proteomes" id="UP000501240"/>
    </source>
</evidence>
<reference evidence="1 2" key="1">
    <citation type="submission" date="2020-05" db="EMBL/GenBank/DDBJ databases">
        <title>Actinomadura verrucosospora NRRL-B18236 (PFL_A860) Genome sequencing and assembly.</title>
        <authorList>
            <person name="Samborskyy M."/>
        </authorList>
    </citation>
    <scope>NUCLEOTIDE SEQUENCE [LARGE SCALE GENOMIC DNA]</scope>
    <source>
        <strain evidence="1 2">NRRL:B18236</strain>
    </source>
</reference>
<proteinExistence type="predicted"/>
<sequence>MSGGHAHYVIVDRTGHRVWSRDRGARTLQTDLLAGPDRTLEFVRAQKGGTPGFWMNSVWWRAVLLLDLRHRRMLVQIADDVCAPSVPEIRAWLRDVRAAWPGWDVRWAARGLHEVMDYLDLPYDTVRYLDDPPSPLAEQWASPPNDDDLTEMPETLIAVRDTEGRLSLASTWINTPDAALLAGPDALLVPQDQATDTAILEGVPWNGLYVDAPARRADWWATDLPLDPRRLPARWPGWTLTDHGDAYEEVAALIGPALVLDLRPSRPSQ</sequence>
<accession>A0A7D3VT90</accession>
<keyword evidence="2" id="KW-1185">Reference proteome</keyword>
<dbReference type="EMBL" id="CP053892">
    <property type="protein sequence ID" value="QKG22420.1"/>
    <property type="molecule type" value="Genomic_DNA"/>
</dbReference>
<dbReference type="Proteomes" id="UP000501240">
    <property type="component" value="Chromosome"/>
</dbReference>